<evidence type="ECO:0000256" key="2">
    <source>
        <dbReference type="SAM" id="MobiDB-lite"/>
    </source>
</evidence>
<feature type="compositionally biased region" description="Low complexity" evidence="2">
    <location>
        <begin position="156"/>
        <end position="170"/>
    </location>
</feature>
<dbReference type="AlphaFoldDB" id="A0AAN6RKB6"/>
<comment type="caution">
    <text evidence="3">The sequence shown here is derived from an EMBL/GenBank/DDBJ whole genome shotgun (WGS) entry which is preliminary data.</text>
</comment>
<dbReference type="Proteomes" id="UP001280581">
    <property type="component" value="Unassembled WGS sequence"/>
</dbReference>
<evidence type="ECO:0000313" key="4">
    <source>
        <dbReference type="Proteomes" id="UP001280581"/>
    </source>
</evidence>
<dbReference type="EMBL" id="WVTA01000002">
    <property type="protein sequence ID" value="KAK3216380.1"/>
    <property type="molecule type" value="Genomic_DNA"/>
</dbReference>
<organism evidence="3 4">
    <name type="scientific">Pseudopithomyces chartarum</name>
    <dbReference type="NCBI Taxonomy" id="1892770"/>
    <lineage>
        <taxon>Eukaryota</taxon>
        <taxon>Fungi</taxon>
        <taxon>Dikarya</taxon>
        <taxon>Ascomycota</taxon>
        <taxon>Pezizomycotina</taxon>
        <taxon>Dothideomycetes</taxon>
        <taxon>Pleosporomycetidae</taxon>
        <taxon>Pleosporales</taxon>
        <taxon>Massarineae</taxon>
        <taxon>Didymosphaeriaceae</taxon>
        <taxon>Pseudopithomyces</taxon>
    </lineage>
</organism>
<feature type="compositionally biased region" description="Pro residues" evidence="2">
    <location>
        <begin position="323"/>
        <end position="334"/>
    </location>
</feature>
<reference evidence="3 4" key="1">
    <citation type="submission" date="2021-02" db="EMBL/GenBank/DDBJ databases">
        <title>Genome assembly of Pseudopithomyces chartarum.</title>
        <authorList>
            <person name="Jauregui R."/>
            <person name="Singh J."/>
            <person name="Voisey C."/>
        </authorList>
    </citation>
    <scope>NUCLEOTIDE SEQUENCE [LARGE SCALE GENOMIC DNA]</scope>
    <source>
        <strain evidence="3 4">AGR01</strain>
    </source>
</reference>
<evidence type="ECO:0000256" key="1">
    <source>
        <dbReference type="SAM" id="Coils"/>
    </source>
</evidence>
<evidence type="ECO:0000313" key="3">
    <source>
        <dbReference type="EMBL" id="KAK3216380.1"/>
    </source>
</evidence>
<feature type="compositionally biased region" description="Basic and acidic residues" evidence="2">
    <location>
        <begin position="204"/>
        <end position="213"/>
    </location>
</feature>
<feature type="compositionally biased region" description="Polar residues" evidence="2">
    <location>
        <begin position="129"/>
        <end position="144"/>
    </location>
</feature>
<accession>A0AAN6RKB6</accession>
<keyword evidence="1" id="KW-0175">Coiled coil</keyword>
<gene>
    <name evidence="3" type="ORF">GRF29_8g3111253</name>
</gene>
<sequence length="547" mass="60273">MQGHRPPAAPSPLMEALLHEQTMGDLILDEQTLVEQTLVEQTMGERTPDDQTVVDHTLEPQNFVRQTLEQQTLDERTLRSLDSFTEPMRDPQHPVMKWLANVESDDELDAADAICSSIDSLPTDPPATRPSNNSFHTALPSGQQERPRITAEGVYDTSSDSETGTSESSDVASKQDHNKAQPMRGEDDGEALHPTDGYEQTSESIHDSDSNKENADIMRPINAHEETSEAIHNSDTNTSSEDSPEPVRRTTGIQSSRPHNHTWRMLGSNNNRIRSVADGVKVLHAQRAIEKQPGRQSMSNNYIDLVTALRHGVKPNHVDTAPKPSPPPSPPKFILPPVGLKHRRRRHPTLGTGEVADPFVTAQSSSGQGDSGSSTVSESTGTSVQEKTRDSDQLAMGSVRQTTPSAFTSQHVDISNNMQRLRIDGGKGLQDVTGSGPYPIQANPSPHGLQNPVSSGFFNFPGQALHRPSPPVGESITSQRLAIFGEIADIEKEKERVRQEKEESIQAWAHSTMYVGRATELAEMKLRDLDRRLQYLQQKLSQLPLED</sequence>
<feature type="region of interest" description="Disordered" evidence="2">
    <location>
        <begin position="226"/>
        <end position="262"/>
    </location>
</feature>
<feature type="compositionally biased region" description="Polar residues" evidence="2">
    <location>
        <begin position="399"/>
        <end position="410"/>
    </location>
</feature>
<feature type="region of interest" description="Disordered" evidence="2">
    <location>
        <begin position="315"/>
        <end position="337"/>
    </location>
</feature>
<keyword evidence="4" id="KW-1185">Reference proteome</keyword>
<proteinExistence type="predicted"/>
<feature type="compositionally biased region" description="Polar residues" evidence="2">
    <location>
        <begin position="230"/>
        <end position="241"/>
    </location>
</feature>
<name>A0AAN6RKB6_9PLEO</name>
<feature type="coiled-coil region" evidence="1">
    <location>
        <begin position="487"/>
        <end position="539"/>
    </location>
</feature>
<feature type="compositionally biased region" description="Low complexity" evidence="2">
    <location>
        <begin position="363"/>
        <end position="384"/>
    </location>
</feature>
<feature type="compositionally biased region" description="Basic and acidic residues" evidence="2">
    <location>
        <begin position="173"/>
        <end position="193"/>
    </location>
</feature>
<protein>
    <submittedName>
        <fullName evidence="3">Uncharacterized protein</fullName>
    </submittedName>
</protein>
<feature type="region of interest" description="Disordered" evidence="2">
    <location>
        <begin position="117"/>
        <end position="213"/>
    </location>
</feature>
<feature type="region of interest" description="Disordered" evidence="2">
    <location>
        <begin position="349"/>
        <end position="410"/>
    </location>
</feature>